<accession>A0ABW4MQB7</accession>
<dbReference type="Proteomes" id="UP001597227">
    <property type="component" value="Unassembled WGS sequence"/>
</dbReference>
<dbReference type="Pfam" id="PF03401">
    <property type="entry name" value="TctC"/>
    <property type="match status" value="1"/>
</dbReference>
<feature type="signal peptide" evidence="2">
    <location>
        <begin position="1"/>
        <end position="18"/>
    </location>
</feature>
<evidence type="ECO:0000256" key="2">
    <source>
        <dbReference type="SAM" id="SignalP"/>
    </source>
</evidence>
<evidence type="ECO:0000256" key="1">
    <source>
        <dbReference type="ARBA" id="ARBA00006987"/>
    </source>
</evidence>
<proteinExistence type="inferred from homology"/>
<dbReference type="InterPro" id="IPR042100">
    <property type="entry name" value="Bug_dom1"/>
</dbReference>
<dbReference type="PIRSF" id="PIRSF017082">
    <property type="entry name" value="YflP"/>
    <property type="match status" value="1"/>
</dbReference>
<dbReference type="RefSeq" id="WP_388039792.1">
    <property type="nucleotide sequence ID" value="NZ_JBHUEK010000025.1"/>
</dbReference>
<dbReference type="SUPFAM" id="SSF53850">
    <property type="entry name" value="Periplasmic binding protein-like II"/>
    <property type="match status" value="1"/>
</dbReference>
<keyword evidence="2" id="KW-0732">Signal</keyword>
<evidence type="ECO:0000313" key="3">
    <source>
        <dbReference type="EMBL" id="MFD1780207.1"/>
    </source>
</evidence>
<dbReference type="PANTHER" id="PTHR42928">
    <property type="entry name" value="TRICARBOXYLATE-BINDING PROTEIN"/>
    <property type="match status" value="1"/>
</dbReference>
<organism evidence="3 4">
    <name type="scientific">Fredinandcohnia salidurans</name>
    <dbReference type="NCBI Taxonomy" id="2595041"/>
    <lineage>
        <taxon>Bacteria</taxon>
        <taxon>Bacillati</taxon>
        <taxon>Bacillota</taxon>
        <taxon>Bacilli</taxon>
        <taxon>Bacillales</taxon>
        <taxon>Bacillaceae</taxon>
        <taxon>Fredinandcohnia</taxon>
    </lineage>
</organism>
<dbReference type="InterPro" id="IPR005064">
    <property type="entry name" value="BUG"/>
</dbReference>
<keyword evidence="4" id="KW-1185">Reference proteome</keyword>
<dbReference type="CDD" id="cd07012">
    <property type="entry name" value="PBP2_Bug_TTT"/>
    <property type="match status" value="1"/>
</dbReference>
<reference evidence="4" key="1">
    <citation type="journal article" date="2019" name="Int. J. Syst. Evol. Microbiol.">
        <title>The Global Catalogue of Microorganisms (GCM) 10K type strain sequencing project: providing services to taxonomists for standard genome sequencing and annotation.</title>
        <authorList>
            <consortium name="The Broad Institute Genomics Platform"/>
            <consortium name="The Broad Institute Genome Sequencing Center for Infectious Disease"/>
            <person name="Wu L."/>
            <person name="Ma J."/>
        </authorList>
    </citation>
    <scope>NUCLEOTIDE SEQUENCE [LARGE SCALE GENOMIC DNA]</scope>
    <source>
        <strain evidence="4">CCUG 15531</strain>
    </source>
</reference>
<gene>
    <name evidence="3" type="ORF">ACFSFW_16205</name>
</gene>
<protein>
    <submittedName>
        <fullName evidence="3">Bug family tripartite tricarboxylate transporter substrate binding protein</fullName>
    </submittedName>
</protein>
<dbReference type="PANTHER" id="PTHR42928:SF1">
    <property type="entry name" value="BLR4371 PROTEIN"/>
    <property type="match status" value="1"/>
</dbReference>
<comment type="similarity">
    <text evidence="1">Belongs to the UPF0065 (bug) family.</text>
</comment>
<dbReference type="PROSITE" id="PS51257">
    <property type="entry name" value="PROKAR_LIPOPROTEIN"/>
    <property type="match status" value="1"/>
</dbReference>
<evidence type="ECO:0000313" key="4">
    <source>
        <dbReference type="Proteomes" id="UP001597227"/>
    </source>
</evidence>
<dbReference type="Gene3D" id="3.40.190.10">
    <property type="entry name" value="Periplasmic binding protein-like II"/>
    <property type="match status" value="1"/>
</dbReference>
<comment type="caution">
    <text evidence="3">The sequence shown here is derived from an EMBL/GenBank/DDBJ whole genome shotgun (WGS) entry which is preliminary data.</text>
</comment>
<feature type="chain" id="PRO_5047187382" evidence="2">
    <location>
        <begin position="19"/>
        <end position="326"/>
    </location>
</feature>
<dbReference type="Gene3D" id="3.40.190.150">
    <property type="entry name" value="Bordetella uptake gene, domain 1"/>
    <property type="match status" value="1"/>
</dbReference>
<dbReference type="EMBL" id="JBHUEK010000025">
    <property type="protein sequence ID" value="MFD1780207.1"/>
    <property type="molecule type" value="Genomic_DNA"/>
</dbReference>
<sequence length="326" mass="35611">MKKVLLLTVICFTLFLAACSGSNSTSSKDSKSKDAYPSETLNVVIPFGPGGGTDLHIRKIIEIVQKNEWYNGDIKIENREGGSGAVGWGFVNSKKGDPYVLTATSASLFTTPLVSDLGFTYESFTPVALMGADDLFLLVKEESDIKTLDDFIAAAKSKKLKIGGVGQVSDEMIIPNMFAEAAGFEFDYVPFQGAGELTSALLSDSLDAIVGNPTRALGQIEGGLMRPLAFSGVERFPALEDVATFTELGYEVNLSQPRGILLAGEVDDSVQQYWIDTIKKVYETDEWKQFVEENGLSDRYLEGDEFKALLDETSEKYSTSIEKYNK</sequence>
<name>A0ABW4MQB7_9BACI</name>